<dbReference type="EMBL" id="NJBN01000011">
    <property type="protein sequence ID" value="TKJ37985.1"/>
    <property type="molecule type" value="Genomic_DNA"/>
</dbReference>
<evidence type="ECO:0000256" key="2">
    <source>
        <dbReference type="ARBA" id="ARBA00022649"/>
    </source>
</evidence>
<dbReference type="InterPro" id="IPR051803">
    <property type="entry name" value="TA_system_RelE-like_toxin"/>
</dbReference>
<dbReference type="PANTHER" id="PTHR33755">
    <property type="entry name" value="TOXIN PARE1-RELATED"/>
    <property type="match status" value="1"/>
</dbReference>
<evidence type="ECO:0000313" key="3">
    <source>
        <dbReference type="EMBL" id="TKJ37985.1"/>
    </source>
</evidence>
<dbReference type="Gene3D" id="3.30.2310.20">
    <property type="entry name" value="RelE-like"/>
    <property type="match status" value="1"/>
</dbReference>
<dbReference type="InterPro" id="IPR035093">
    <property type="entry name" value="RelE/ParE_toxin_dom_sf"/>
</dbReference>
<reference evidence="3 4" key="1">
    <citation type="submission" date="2017-06" db="EMBL/GenBank/DDBJ databases">
        <title>Novel microbial phyla capable of carbon fixation and sulfur reduction in deep-sea sediments.</title>
        <authorList>
            <person name="Huang J."/>
            <person name="Baker B."/>
            <person name="Wang Y."/>
        </authorList>
    </citation>
    <scope>NUCLEOTIDE SEQUENCE [LARGE SCALE GENOMIC DNA]</scope>
    <source>
        <strain evidence="3">B3_LCP</strain>
    </source>
</reference>
<gene>
    <name evidence="3" type="ORF">CEE37_13575</name>
</gene>
<accession>A0A532USS3</accession>
<evidence type="ECO:0000256" key="1">
    <source>
        <dbReference type="ARBA" id="ARBA00006226"/>
    </source>
</evidence>
<dbReference type="InterPro" id="IPR007712">
    <property type="entry name" value="RelE/ParE_toxin"/>
</dbReference>
<proteinExistence type="inferred from homology"/>
<dbReference type="AlphaFoldDB" id="A0A532USS3"/>
<keyword evidence="2" id="KW-1277">Toxin-antitoxin system</keyword>
<dbReference type="Proteomes" id="UP000319619">
    <property type="component" value="Unassembled WGS sequence"/>
</dbReference>
<dbReference type="PANTHER" id="PTHR33755:SF8">
    <property type="entry name" value="TOXIN PARE2"/>
    <property type="match status" value="1"/>
</dbReference>
<sequence>MKKIVFLAPAEEELFDAASYYNAQADGLGDDFIAKVESVVHRIAENPRSGKIVRGEIRRYLIRRFPFGILYRIDPEEIVIIAVMHLRRRPGYWKRRKHRQK</sequence>
<comment type="caution">
    <text evidence="3">The sequence shown here is derived from an EMBL/GenBank/DDBJ whole genome shotgun (WGS) entry which is preliminary data.</text>
</comment>
<organism evidence="3 4">
    <name type="scientific">candidate division LCP-89 bacterium B3_LCP</name>
    <dbReference type="NCBI Taxonomy" id="2012998"/>
    <lineage>
        <taxon>Bacteria</taxon>
        <taxon>Pseudomonadati</taxon>
        <taxon>Bacteria division LCP-89</taxon>
    </lineage>
</organism>
<name>A0A532USS3_UNCL8</name>
<protein>
    <submittedName>
        <fullName evidence="3">Plasmid stabilization protein</fullName>
    </submittedName>
</protein>
<comment type="similarity">
    <text evidence="1">Belongs to the RelE toxin family.</text>
</comment>
<evidence type="ECO:0000313" key="4">
    <source>
        <dbReference type="Proteomes" id="UP000319619"/>
    </source>
</evidence>
<dbReference type="Pfam" id="PF05016">
    <property type="entry name" value="ParE_toxin"/>
    <property type="match status" value="1"/>
</dbReference>